<dbReference type="Proteomes" id="UP000000305">
    <property type="component" value="Unassembled WGS sequence"/>
</dbReference>
<dbReference type="GO" id="GO:0005524">
    <property type="term" value="F:ATP binding"/>
    <property type="evidence" value="ECO:0007669"/>
    <property type="project" value="UniProtKB-KW"/>
</dbReference>
<evidence type="ECO:0000256" key="1">
    <source>
        <dbReference type="ARBA" id="ARBA00006485"/>
    </source>
</evidence>
<reference evidence="8 9" key="1">
    <citation type="journal article" date="2011" name="Science">
        <title>The ecoresponsive genome of Daphnia pulex.</title>
        <authorList>
            <person name="Colbourne J.K."/>
            <person name="Pfrender M.E."/>
            <person name="Gilbert D."/>
            <person name="Thomas W.K."/>
            <person name="Tucker A."/>
            <person name="Oakley T.H."/>
            <person name="Tokishita S."/>
            <person name="Aerts A."/>
            <person name="Arnold G.J."/>
            <person name="Basu M.K."/>
            <person name="Bauer D.J."/>
            <person name="Caceres C.E."/>
            <person name="Carmel L."/>
            <person name="Casola C."/>
            <person name="Choi J.H."/>
            <person name="Detter J.C."/>
            <person name="Dong Q."/>
            <person name="Dusheyko S."/>
            <person name="Eads B.D."/>
            <person name="Frohlich T."/>
            <person name="Geiler-Samerotte K.A."/>
            <person name="Gerlach D."/>
            <person name="Hatcher P."/>
            <person name="Jogdeo S."/>
            <person name="Krijgsveld J."/>
            <person name="Kriventseva E.V."/>
            <person name="Kultz D."/>
            <person name="Laforsch C."/>
            <person name="Lindquist E."/>
            <person name="Lopez J."/>
            <person name="Manak J.R."/>
            <person name="Muller J."/>
            <person name="Pangilinan J."/>
            <person name="Patwardhan R.P."/>
            <person name="Pitluck S."/>
            <person name="Pritham E.J."/>
            <person name="Rechtsteiner A."/>
            <person name="Rho M."/>
            <person name="Rogozin I.B."/>
            <person name="Sakarya O."/>
            <person name="Salamov A."/>
            <person name="Schaack S."/>
            <person name="Shapiro H."/>
            <person name="Shiga Y."/>
            <person name="Skalitzky C."/>
            <person name="Smith Z."/>
            <person name="Souvorov A."/>
            <person name="Sung W."/>
            <person name="Tang Z."/>
            <person name="Tsuchiya D."/>
            <person name="Tu H."/>
            <person name="Vos H."/>
            <person name="Wang M."/>
            <person name="Wolf Y.I."/>
            <person name="Yamagata H."/>
            <person name="Yamada T."/>
            <person name="Ye Y."/>
            <person name="Shaw J.R."/>
            <person name="Andrews J."/>
            <person name="Crease T.J."/>
            <person name="Tang H."/>
            <person name="Lucas S.M."/>
            <person name="Robertson H.M."/>
            <person name="Bork P."/>
            <person name="Koonin E.V."/>
            <person name="Zdobnov E.M."/>
            <person name="Grigoriev I.V."/>
            <person name="Lynch M."/>
            <person name="Boore J.L."/>
        </authorList>
    </citation>
    <scope>NUCLEOTIDE SEQUENCE [LARGE SCALE GENOMIC DNA]</scope>
</reference>
<evidence type="ECO:0000313" key="9">
    <source>
        <dbReference type="Proteomes" id="UP000000305"/>
    </source>
</evidence>
<keyword evidence="3" id="KW-0808">Transferase</keyword>
<keyword evidence="6" id="KW-0067">ATP-binding</keyword>
<dbReference type="PROSITE" id="PS00108">
    <property type="entry name" value="PROTEIN_KINASE_ST"/>
    <property type="match status" value="1"/>
</dbReference>
<name>E9I3E1_DAPPU</name>
<dbReference type="GO" id="GO:0032968">
    <property type="term" value="P:positive regulation of transcription elongation by RNA polymerase II"/>
    <property type="evidence" value="ECO:0000318"/>
    <property type="project" value="GO_Central"/>
</dbReference>
<dbReference type="SMART" id="SM00220">
    <property type="entry name" value="S_TKc"/>
    <property type="match status" value="1"/>
</dbReference>
<dbReference type="EMBL" id="GL734511">
    <property type="protein sequence ID" value="EFX61489.1"/>
    <property type="molecule type" value="Genomic_DNA"/>
</dbReference>
<dbReference type="STRING" id="6669.E9I3E1"/>
<accession>E9I3E1</accession>
<sequence>MESQLTQALSIVRASASNWQCPLLSDKYELSEVELGRGTYGSVYKARNIFGFPITTLREIKLLQGLSHPNILNINEVVYEKPRNHRPPVLYLCLDLMDCDLDSIIKKQQVDITPSKIQQILRQILQALQYLEGLNVAHRDIKPSNVLINEHGDVKLADFGLAKKLRKLSTVKVVTLWYRAPELVLGIRGYSPKVDVWSVGCLAAELLLKRPLFEQQHNETELMRRIF</sequence>
<dbReference type="FunFam" id="1.10.510.10:FF:000624">
    <property type="entry name" value="Mitogen-activated protein kinase"/>
    <property type="match status" value="1"/>
</dbReference>
<evidence type="ECO:0000256" key="6">
    <source>
        <dbReference type="ARBA" id="ARBA00022840"/>
    </source>
</evidence>
<dbReference type="Gene3D" id="3.30.200.20">
    <property type="entry name" value="Phosphorylase Kinase, domain 1"/>
    <property type="match status" value="1"/>
</dbReference>
<evidence type="ECO:0000256" key="3">
    <source>
        <dbReference type="ARBA" id="ARBA00022679"/>
    </source>
</evidence>
<keyword evidence="2" id="KW-0723">Serine/threonine-protein kinase</keyword>
<dbReference type="OrthoDB" id="1732493at2759"/>
<feature type="domain" description="Protein kinase" evidence="7">
    <location>
        <begin position="29"/>
        <end position="227"/>
    </location>
</feature>
<evidence type="ECO:0000313" key="8">
    <source>
        <dbReference type="EMBL" id="EFX61489.1"/>
    </source>
</evidence>
<dbReference type="GO" id="GO:0008024">
    <property type="term" value="C:cyclin/CDK positive transcription elongation factor complex"/>
    <property type="evidence" value="ECO:0000318"/>
    <property type="project" value="GO_Central"/>
</dbReference>
<keyword evidence="8" id="KW-0132">Cell division</keyword>
<dbReference type="InterPro" id="IPR000719">
    <property type="entry name" value="Prot_kinase_dom"/>
</dbReference>
<comment type="similarity">
    <text evidence="1">Belongs to the protein kinase superfamily. CMGC Ser/Thr protein kinase family. CDC2/CDKX subfamily.</text>
</comment>
<proteinExistence type="inferred from homology"/>
<dbReference type="GO" id="GO:0005634">
    <property type="term" value="C:nucleus"/>
    <property type="evidence" value="ECO:0000318"/>
    <property type="project" value="GO_Central"/>
</dbReference>
<dbReference type="Gene3D" id="1.10.510.10">
    <property type="entry name" value="Transferase(Phosphotransferase) domain 1"/>
    <property type="match status" value="1"/>
</dbReference>
<dbReference type="KEGG" id="dpx:DAPPUDRAFT_299694"/>
<keyword evidence="4" id="KW-0547">Nucleotide-binding</keyword>
<dbReference type="eggNOG" id="KOG0600">
    <property type="taxonomic scope" value="Eukaryota"/>
</dbReference>
<protein>
    <submittedName>
        <fullName evidence="8">Cell division cycle-2 like kinase-like protein</fullName>
    </submittedName>
</protein>
<evidence type="ECO:0000256" key="5">
    <source>
        <dbReference type="ARBA" id="ARBA00022777"/>
    </source>
</evidence>
<evidence type="ECO:0000256" key="2">
    <source>
        <dbReference type="ARBA" id="ARBA00022527"/>
    </source>
</evidence>
<dbReference type="PANTHER" id="PTHR24056">
    <property type="entry name" value="CELL DIVISION PROTEIN KINASE"/>
    <property type="match status" value="1"/>
</dbReference>
<gene>
    <name evidence="8" type="ORF">DAPPUDRAFT_299694</name>
</gene>
<keyword evidence="9" id="KW-1185">Reference proteome</keyword>
<dbReference type="AlphaFoldDB" id="E9I3E1"/>
<evidence type="ECO:0000256" key="4">
    <source>
        <dbReference type="ARBA" id="ARBA00022741"/>
    </source>
</evidence>
<dbReference type="InterPro" id="IPR050108">
    <property type="entry name" value="CDK"/>
</dbReference>
<dbReference type="PANTHER" id="PTHR24056:SF546">
    <property type="entry name" value="CYCLIN-DEPENDENT KINASE 12"/>
    <property type="match status" value="1"/>
</dbReference>
<dbReference type="Pfam" id="PF00069">
    <property type="entry name" value="Pkinase"/>
    <property type="match status" value="1"/>
</dbReference>
<dbReference type="SUPFAM" id="SSF56112">
    <property type="entry name" value="Protein kinase-like (PK-like)"/>
    <property type="match status" value="1"/>
</dbReference>
<dbReference type="InterPro" id="IPR008271">
    <property type="entry name" value="Ser/Thr_kinase_AS"/>
</dbReference>
<evidence type="ECO:0000259" key="7">
    <source>
        <dbReference type="PROSITE" id="PS50011"/>
    </source>
</evidence>
<dbReference type="PROSITE" id="PS50011">
    <property type="entry name" value="PROTEIN_KINASE_DOM"/>
    <property type="match status" value="1"/>
</dbReference>
<dbReference type="InterPro" id="IPR011009">
    <property type="entry name" value="Kinase-like_dom_sf"/>
</dbReference>
<organism evidence="8 9">
    <name type="scientific">Daphnia pulex</name>
    <name type="common">Water flea</name>
    <dbReference type="NCBI Taxonomy" id="6669"/>
    <lineage>
        <taxon>Eukaryota</taxon>
        <taxon>Metazoa</taxon>
        <taxon>Ecdysozoa</taxon>
        <taxon>Arthropoda</taxon>
        <taxon>Crustacea</taxon>
        <taxon>Branchiopoda</taxon>
        <taxon>Diplostraca</taxon>
        <taxon>Cladocera</taxon>
        <taxon>Anomopoda</taxon>
        <taxon>Daphniidae</taxon>
        <taxon>Daphnia</taxon>
    </lineage>
</organism>
<dbReference type="OMA" id="HALQYHA"/>
<dbReference type="GO" id="GO:0051301">
    <property type="term" value="P:cell division"/>
    <property type="evidence" value="ECO:0007669"/>
    <property type="project" value="UniProtKB-KW"/>
</dbReference>
<dbReference type="GO" id="GO:0030332">
    <property type="term" value="F:cyclin binding"/>
    <property type="evidence" value="ECO:0000318"/>
    <property type="project" value="GO_Central"/>
</dbReference>
<dbReference type="InParanoid" id="E9I3E1"/>
<dbReference type="GO" id="GO:0008353">
    <property type="term" value="F:RNA polymerase II CTD heptapeptide repeat kinase activity"/>
    <property type="evidence" value="ECO:0000318"/>
    <property type="project" value="GO_Central"/>
</dbReference>
<keyword evidence="8" id="KW-0131">Cell cycle</keyword>
<keyword evidence="5 8" id="KW-0418">Kinase</keyword>
<dbReference type="HOGENOM" id="CLU_000288_181_1_1"/>